<dbReference type="GO" id="GO:0000160">
    <property type="term" value="P:phosphorelay signal transduction system"/>
    <property type="evidence" value="ECO:0007669"/>
    <property type="project" value="InterPro"/>
</dbReference>
<proteinExistence type="predicted"/>
<sequence>MLDSSRSKLLLVESEPLLADLTSFRLELLGYQIECLGSGSEAVTRLSNEIPDLLIVGTTLRDGDSIEQVARLRNQYPAEQLPILVCSLDPSLETVERAFAAGAQDYLITPFDPAVLEQKIQYLLQLSTASGRRAKARPLAGAAR</sequence>
<evidence type="ECO:0000259" key="3">
    <source>
        <dbReference type="PROSITE" id="PS50110"/>
    </source>
</evidence>
<dbReference type="SMART" id="SM00448">
    <property type="entry name" value="REC"/>
    <property type="match status" value="1"/>
</dbReference>
<dbReference type="KEGG" id="rul:UC8_07330"/>
<evidence type="ECO:0000313" key="4">
    <source>
        <dbReference type="EMBL" id="QEG38775.1"/>
    </source>
</evidence>
<accession>A0A5B9QMR5</accession>
<name>A0A5B9QMR5_9BACT</name>
<feature type="domain" description="Response regulatory" evidence="3">
    <location>
        <begin position="8"/>
        <end position="124"/>
    </location>
</feature>
<organism evidence="4 5">
    <name type="scientific">Roseimaritima ulvae</name>
    <dbReference type="NCBI Taxonomy" id="980254"/>
    <lineage>
        <taxon>Bacteria</taxon>
        <taxon>Pseudomonadati</taxon>
        <taxon>Planctomycetota</taxon>
        <taxon>Planctomycetia</taxon>
        <taxon>Pirellulales</taxon>
        <taxon>Pirellulaceae</taxon>
        <taxon>Roseimaritima</taxon>
    </lineage>
</organism>
<dbReference type="Proteomes" id="UP000325286">
    <property type="component" value="Chromosome"/>
</dbReference>
<keyword evidence="1" id="KW-0597">Phosphoprotein</keyword>
<dbReference type="PANTHER" id="PTHR44591">
    <property type="entry name" value="STRESS RESPONSE REGULATOR PROTEIN 1"/>
    <property type="match status" value="1"/>
</dbReference>
<gene>
    <name evidence="4" type="primary">tcrX</name>
    <name evidence="4" type="ORF">UC8_07330</name>
</gene>
<evidence type="ECO:0000256" key="1">
    <source>
        <dbReference type="ARBA" id="ARBA00022553"/>
    </source>
</evidence>
<dbReference type="Pfam" id="PF00072">
    <property type="entry name" value="Response_reg"/>
    <property type="match status" value="1"/>
</dbReference>
<protein>
    <submittedName>
        <fullName evidence="4">Putative transcriptional regulatory protein TcrX</fullName>
    </submittedName>
</protein>
<dbReference type="CDD" id="cd00156">
    <property type="entry name" value="REC"/>
    <property type="match status" value="1"/>
</dbReference>
<dbReference type="Gene3D" id="3.40.50.2300">
    <property type="match status" value="1"/>
</dbReference>
<dbReference type="SUPFAM" id="SSF52172">
    <property type="entry name" value="CheY-like"/>
    <property type="match status" value="1"/>
</dbReference>
<dbReference type="PROSITE" id="PS50110">
    <property type="entry name" value="RESPONSE_REGULATORY"/>
    <property type="match status" value="1"/>
</dbReference>
<dbReference type="EMBL" id="CP042914">
    <property type="protein sequence ID" value="QEG38775.1"/>
    <property type="molecule type" value="Genomic_DNA"/>
</dbReference>
<dbReference type="AlphaFoldDB" id="A0A5B9QMR5"/>
<dbReference type="PANTHER" id="PTHR44591:SF23">
    <property type="entry name" value="CHEY SUBFAMILY"/>
    <property type="match status" value="1"/>
</dbReference>
<dbReference type="RefSeq" id="WP_068142845.1">
    <property type="nucleotide sequence ID" value="NZ_CP042914.1"/>
</dbReference>
<dbReference type="InterPro" id="IPR050595">
    <property type="entry name" value="Bact_response_regulator"/>
</dbReference>
<evidence type="ECO:0000256" key="2">
    <source>
        <dbReference type="PROSITE-ProRule" id="PRU00169"/>
    </source>
</evidence>
<comment type="caution">
    <text evidence="2">Lacks conserved residue(s) required for the propagation of feature annotation.</text>
</comment>
<dbReference type="InterPro" id="IPR001789">
    <property type="entry name" value="Sig_transdc_resp-reg_receiver"/>
</dbReference>
<evidence type="ECO:0000313" key="5">
    <source>
        <dbReference type="Proteomes" id="UP000325286"/>
    </source>
</evidence>
<keyword evidence="5" id="KW-1185">Reference proteome</keyword>
<dbReference type="InterPro" id="IPR011006">
    <property type="entry name" value="CheY-like_superfamily"/>
</dbReference>
<dbReference type="OrthoDB" id="9813953at2"/>
<reference evidence="4 5" key="1">
    <citation type="submission" date="2019-08" db="EMBL/GenBank/DDBJ databases">
        <title>Deep-cultivation of Planctomycetes and their phenomic and genomic characterization uncovers novel biology.</title>
        <authorList>
            <person name="Wiegand S."/>
            <person name="Jogler M."/>
            <person name="Boedeker C."/>
            <person name="Pinto D."/>
            <person name="Vollmers J."/>
            <person name="Rivas-Marin E."/>
            <person name="Kohn T."/>
            <person name="Peeters S.H."/>
            <person name="Heuer A."/>
            <person name="Rast P."/>
            <person name="Oberbeckmann S."/>
            <person name="Bunk B."/>
            <person name="Jeske O."/>
            <person name="Meyerdierks A."/>
            <person name="Storesund J.E."/>
            <person name="Kallscheuer N."/>
            <person name="Luecker S."/>
            <person name="Lage O.M."/>
            <person name="Pohl T."/>
            <person name="Merkel B.J."/>
            <person name="Hornburger P."/>
            <person name="Mueller R.-W."/>
            <person name="Bruemmer F."/>
            <person name="Labrenz M."/>
            <person name="Spormann A.M."/>
            <person name="Op den Camp H."/>
            <person name="Overmann J."/>
            <person name="Amann R."/>
            <person name="Jetten M.S.M."/>
            <person name="Mascher T."/>
            <person name="Medema M.H."/>
            <person name="Devos D.P."/>
            <person name="Kaster A.-K."/>
            <person name="Ovreas L."/>
            <person name="Rohde M."/>
            <person name="Galperin M.Y."/>
            <person name="Jogler C."/>
        </authorList>
    </citation>
    <scope>NUCLEOTIDE SEQUENCE [LARGE SCALE GENOMIC DNA]</scope>
    <source>
        <strain evidence="4 5">UC8</strain>
    </source>
</reference>